<dbReference type="CDD" id="cd20379">
    <property type="entry name" value="Tudor_dTUD-like"/>
    <property type="match status" value="2"/>
</dbReference>
<dbReference type="PROSITE" id="PS50158">
    <property type="entry name" value="ZF_CCHC"/>
    <property type="match status" value="1"/>
</dbReference>
<feature type="region of interest" description="Disordered" evidence="2">
    <location>
        <begin position="624"/>
        <end position="644"/>
    </location>
</feature>
<dbReference type="WBParaSite" id="EEL_0000078301-mRNA-1">
    <property type="protein sequence ID" value="EEL_0000078301-mRNA-1"/>
    <property type="gene ID" value="EEL_0000078301"/>
</dbReference>
<evidence type="ECO:0000256" key="2">
    <source>
        <dbReference type="SAM" id="MobiDB-lite"/>
    </source>
</evidence>
<reference evidence="6" key="1">
    <citation type="submission" date="2017-02" db="UniProtKB">
        <authorList>
            <consortium name="WormBaseParasite"/>
        </authorList>
    </citation>
    <scope>IDENTIFICATION</scope>
</reference>
<feature type="compositionally biased region" description="Low complexity" evidence="2">
    <location>
        <begin position="624"/>
        <end position="634"/>
    </location>
</feature>
<keyword evidence="5" id="KW-1185">Reference proteome</keyword>
<dbReference type="AlphaFoldDB" id="A0A0R3RH72"/>
<feature type="domain" description="CCHC-type" evidence="3">
    <location>
        <begin position="806"/>
        <end position="821"/>
    </location>
</feature>
<keyword evidence="1" id="KW-0862">Zinc</keyword>
<dbReference type="Gene3D" id="2.30.30.140">
    <property type="match status" value="2"/>
</dbReference>
<dbReference type="STRING" id="1147741.A0A0R3RH72"/>
<evidence type="ECO:0000313" key="5">
    <source>
        <dbReference type="Proteomes" id="UP000050640"/>
    </source>
</evidence>
<dbReference type="SMART" id="SM00333">
    <property type="entry name" value="TUDOR"/>
    <property type="match status" value="2"/>
</dbReference>
<dbReference type="Gene3D" id="2.40.50.90">
    <property type="match status" value="1"/>
</dbReference>
<feature type="compositionally biased region" description="Low complexity" evidence="2">
    <location>
        <begin position="710"/>
        <end position="744"/>
    </location>
</feature>
<dbReference type="InterPro" id="IPR035437">
    <property type="entry name" value="SNase_OB-fold_sf"/>
</dbReference>
<keyword evidence="1" id="KW-0479">Metal-binding</keyword>
<dbReference type="PROSITE" id="PS50304">
    <property type="entry name" value="TUDOR"/>
    <property type="match status" value="1"/>
</dbReference>
<sequence length="1113" mass="126501">MSMFSRTSGRALWIEEFMEENANNQKHLISLITGYSIENFKDYQISMSPSMEKLGCLNCNSGSHKTIDCVLPSHFVFKRGNNDCPRKMGMFYNYECPVASNKINIGGVYLIRRYGSNVLARGVCAHMYFNWQKATQWQMYLIDIGQTEFVDQRSIYLLPQQLHVMPPMAIPLVLTNCRVGYETAASCKMDHFSMLNIGSICIFALSSSYQGRSLSLSKDGYYPKVINSLYPPTLLARVFGGAALRDEIFCKWGLPDLTPSSYPFCPVYYPSTFSFTSFTLENPYPVKLIVQVTERIKPSHYWLRDVSLCSIISKQMALPSNGLWPYIEEKRSLACIAYIQRPARKQFRYYRAVASNFDNQKSSCTVFLIDYGQTLSCDLHHLFDLSDQPPIILYSFAAAFKCIVNRMDKIEGIMCTAKLAVDERYVIEIVGKENGPNYLATIDMHIQADFQYPRNLDASNGMLINNSLPLMLSYNDGINRSSEISNNNNVNNANNNNITYHYDDNNSMNMKPMFSTIGTQQLSLNQEIEHSLKTLDIKISMKLAQISNQIDELHNAIRGLKLPGTPNLLPFLQTYQTQTDAQCALNNKIRNHTSFPAGDGTFYGSQSFSTPGQTQTLFSSRNQINQQIQRRTTNSTSQQFYQRRREPRGVIPTCAIRSQQREQENRILRLCCLCGGYIETKQPCFIRSHLNSTNLQSFTYTSPDTFYGTSTTTSANSSSTTDSSLKNSNTPSNADSQLSSRSSSPPDGECTNHKKLKRISYCTILEKKNAYITYSNVNSQGGNHSSNIAPVEISHEVQNQHKLKSCWICGKVGHLTRYCQSTPPTVLFLAQEMSKVQIKARLRDKLIHFQIKKDKLRDEKGVVLYTSDESSEDELNYIAMNCNSDEELENKQVKIISSLDHDIKLLSDNDNDDDNDDKKEELAIVLKYKSYFSYMQVEFGQRYAVSRSDEDIASSLWPLFFVQIQSDQCRKILQEHLDSLTANAPLPNAEMVVGALCIAYCQRFSAKFRAVITAKCADLAEVFYIDYGNYEWVERNKLWSIVEQNPITIAHPGMAIPCILNAYDEAALRSSEDDVNKMKLAVHCNQSGFYLNFRKRRPDGICVVELEEDARMD</sequence>
<dbReference type="GO" id="GO:0005737">
    <property type="term" value="C:cytoplasm"/>
    <property type="evidence" value="ECO:0007669"/>
    <property type="project" value="UniProtKB-ARBA"/>
</dbReference>
<feature type="region of interest" description="Disordered" evidence="2">
    <location>
        <begin position="710"/>
        <end position="751"/>
    </location>
</feature>
<dbReference type="InterPro" id="IPR002999">
    <property type="entry name" value="Tudor"/>
</dbReference>
<dbReference type="GO" id="GO:0003676">
    <property type="term" value="F:nucleic acid binding"/>
    <property type="evidence" value="ECO:0007669"/>
    <property type="project" value="InterPro"/>
</dbReference>
<proteinExistence type="predicted"/>
<accession>A0A0R3RH72</accession>
<dbReference type="SUPFAM" id="SSF63748">
    <property type="entry name" value="Tudor/PWWP/MBT"/>
    <property type="match status" value="3"/>
</dbReference>
<organism evidence="5 6">
    <name type="scientific">Elaeophora elaphi</name>
    <dbReference type="NCBI Taxonomy" id="1147741"/>
    <lineage>
        <taxon>Eukaryota</taxon>
        <taxon>Metazoa</taxon>
        <taxon>Ecdysozoa</taxon>
        <taxon>Nematoda</taxon>
        <taxon>Chromadorea</taxon>
        <taxon>Rhabditida</taxon>
        <taxon>Spirurina</taxon>
        <taxon>Spiruromorpha</taxon>
        <taxon>Filarioidea</taxon>
        <taxon>Onchocercidae</taxon>
        <taxon>Elaeophora</taxon>
    </lineage>
</organism>
<name>A0A0R3RH72_9BILA</name>
<dbReference type="GO" id="GO:0008270">
    <property type="term" value="F:zinc ion binding"/>
    <property type="evidence" value="ECO:0007669"/>
    <property type="project" value="UniProtKB-KW"/>
</dbReference>
<dbReference type="SMART" id="SM00343">
    <property type="entry name" value="ZnF_C2HC"/>
    <property type="match status" value="2"/>
</dbReference>
<dbReference type="Pfam" id="PF00567">
    <property type="entry name" value="TUDOR"/>
    <property type="match status" value="1"/>
</dbReference>
<feature type="domain" description="Tudor" evidence="4">
    <location>
        <begin position="990"/>
        <end position="1048"/>
    </location>
</feature>
<keyword evidence="1" id="KW-0863">Zinc-finger</keyword>
<evidence type="ECO:0000256" key="1">
    <source>
        <dbReference type="PROSITE-ProRule" id="PRU00047"/>
    </source>
</evidence>
<evidence type="ECO:0000259" key="4">
    <source>
        <dbReference type="PROSITE" id="PS50304"/>
    </source>
</evidence>
<dbReference type="InterPro" id="IPR001878">
    <property type="entry name" value="Znf_CCHC"/>
</dbReference>
<evidence type="ECO:0000259" key="3">
    <source>
        <dbReference type="PROSITE" id="PS50158"/>
    </source>
</evidence>
<dbReference type="Proteomes" id="UP000050640">
    <property type="component" value="Unplaced"/>
</dbReference>
<protein>
    <submittedName>
        <fullName evidence="6">CCHC-type domain-containing protein</fullName>
    </submittedName>
</protein>
<evidence type="ECO:0000313" key="6">
    <source>
        <dbReference type="WBParaSite" id="EEL_0000078301-mRNA-1"/>
    </source>
</evidence>